<organism evidence="2">
    <name type="scientific">Nothobranchius furzeri</name>
    <name type="common">Turquoise killifish</name>
    <dbReference type="NCBI Taxonomy" id="105023"/>
    <lineage>
        <taxon>Eukaryota</taxon>
        <taxon>Metazoa</taxon>
        <taxon>Chordata</taxon>
        <taxon>Craniata</taxon>
        <taxon>Vertebrata</taxon>
        <taxon>Euteleostomi</taxon>
        <taxon>Actinopterygii</taxon>
        <taxon>Neopterygii</taxon>
        <taxon>Teleostei</taxon>
        <taxon>Neoteleostei</taxon>
        <taxon>Acanthomorphata</taxon>
        <taxon>Ovalentaria</taxon>
        <taxon>Atherinomorphae</taxon>
        <taxon>Cyprinodontiformes</taxon>
        <taxon>Nothobranchiidae</taxon>
        <taxon>Nothobranchius</taxon>
    </lineage>
</organism>
<dbReference type="AlphaFoldDB" id="A0A1A8BB61"/>
<feature type="non-terminal residue" evidence="2">
    <location>
        <position position="1"/>
    </location>
</feature>
<reference evidence="2" key="1">
    <citation type="submission" date="2016-05" db="EMBL/GenBank/DDBJ databases">
        <authorList>
            <person name="Lavstsen T."/>
            <person name="Jespersen J.S."/>
        </authorList>
    </citation>
    <scope>NUCLEOTIDE SEQUENCE</scope>
    <source>
        <tissue evidence="2">Brain</tissue>
    </source>
</reference>
<sequence>IHTHANTHREAEGAHRNGQNRILWLCHGNFMDFFLLFLLLKLPNPHPYPQHTLLLFSMHLSIHPSITQQPCRH</sequence>
<proteinExistence type="predicted"/>
<keyword evidence="1" id="KW-0812">Transmembrane</keyword>
<name>A0A1A8BB61_NOTFU</name>
<dbReference type="EMBL" id="HADY01025245">
    <property type="protein sequence ID" value="SBP63730.1"/>
    <property type="molecule type" value="Transcribed_RNA"/>
</dbReference>
<reference evidence="2" key="2">
    <citation type="submission" date="2016-06" db="EMBL/GenBank/DDBJ databases">
        <title>The genome of a short-lived fish provides insights into sex chromosome evolution and the genetic control of aging.</title>
        <authorList>
            <person name="Reichwald K."/>
            <person name="Felder M."/>
            <person name="Petzold A."/>
            <person name="Koch P."/>
            <person name="Groth M."/>
            <person name="Platzer M."/>
        </authorList>
    </citation>
    <scope>NUCLEOTIDE SEQUENCE</scope>
    <source>
        <tissue evidence="2">Brain</tissue>
    </source>
</reference>
<keyword evidence="1" id="KW-0472">Membrane</keyword>
<keyword evidence="1" id="KW-1133">Transmembrane helix</keyword>
<feature type="transmembrane region" description="Helical" evidence="1">
    <location>
        <begin position="22"/>
        <end position="40"/>
    </location>
</feature>
<evidence type="ECO:0000256" key="1">
    <source>
        <dbReference type="SAM" id="Phobius"/>
    </source>
</evidence>
<protein>
    <submittedName>
        <fullName evidence="2">Cell adhesion molecule 3</fullName>
    </submittedName>
</protein>
<feature type="non-terminal residue" evidence="2">
    <location>
        <position position="73"/>
    </location>
</feature>
<evidence type="ECO:0000313" key="2">
    <source>
        <dbReference type="EMBL" id="SBP63730.1"/>
    </source>
</evidence>
<gene>
    <name evidence="2" type="primary">CADM3</name>
</gene>
<accession>A0A1A8BB61</accession>